<dbReference type="RefSeq" id="XP_018065590.1">
    <property type="nucleotide sequence ID" value="XM_018209841.1"/>
</dbReference>
<accession>A0A194WTF3</accession>
<gene>
    <name evidence="7" type="ORF">LY89DRAFT_595102</name>
</gene>
<feature type="transmembrane region" description="Helical" evidence="6">
    <location>
        <begin position="7"/>
        <end position="26"/>
    </location>
</feature>
<sequence length="509" mass="57719">MSLETAVLIRILFTTVVLYITGWIVYCRYFHPLRAIPGPFLASISRSWIVYKTMAADMEHTQRALHKKHGYLVRIAPNEVSCSDPEAIKTIYGVKRLFRKTDFYNAWAPPNNGYVGHFLTRDEKVHSERRRIVNNVYSMSSVLESEEAVNSCSQLLCEIMSEFARQKKEVDLGLWINMYAFDVLGELFYGKMFGFMRDRTDFGGYMKAIDSLLPAFTIGGTLPSYLTKLYLLSTILFSPSVRGALGAIKHIEIASKNAVQKRKQELEEKEDGKHDMLRKMLEISSEKGSKIHFSHEDIYVESHSSLFAGADTTAAAINSILYYLMLNPVAYEKLTAEIDASVISGDLSIPASYAEAIKLPYLKACINEGMRLYPSVGLTMPRLVPAGGASISGHYFAEGCRIGINPAVVHYDKRVYGEDADRFNPDRWIHAPDGCDIPRMDRTMIQFGAGPRTCIGKNISLSEIYKLVPHLVRLFHFRLADPSTGWKTKDYWFNKQTGINIYMEERIFH</sequence>
<dbReference type="InterPro" id="IPR036396">
    <property type="entry name" value="Cyt_P450_sf"/>
</dbReference>
<dbReference type="Proteomes" id="UP000070700">
    <property type="component" value="Unassembled WGS sequence"/>
</dbReference>
<dbReference type="PANTHER" id="PTHR24305">
    <property type="entry name" value="CYTOCHROME P450"/>
    <property type="match status" value="1"/>
</dbReference>
<keyword evidence="5" id="KW-0560">Oxidoreductase</keyword>
<organism evidence="7 8">
    <name type="scientific">Mollisia scopiformis</name>
    <name type="common">Conifer needle endophyte fungus</name>
    <name type="synonym">Phialocephala scopiformis</name>
    <dbReference type="NCBI Taxonomy" id="149040"/>
    <lineage>
        <taxon>Eukaryota</taxon>
        <taxon>Fungi</taxon>
        <taxon>Dikarya</taxon>
        <taxon>Ascomycota</taxon>
        <taxon>Pezizomycotina</taxon>
        <taxon>Leotiomycetes</taxon>
        <taxon>Helotiales</taxon>
        <taxon>Mollisiaceae</taxon>
        <taxon>Mollisia</taxon>
    </lineage>
</organism>
<dbReference type="PANTHER" id="PTHR24305:SF229">
    <property type="entry name" value="P450, PUTATIVE (EUROFUNG)-RELATED"/>
    <property type="match status" value="1"/>
</dbReference>
<dbReference type="InterPro" id="IPR002401">
    <property type="entry name" value="Cyt_P450_E_grp-I"/>
</dbReference>
<dbReference type="GO" id="GO:0004497">
    <property type="term" value="F:monooxygenase activity"/>
    <property type="evidence" value="ECO:0007669"/>
    <property type="project" value="UniProtKB-KW"/>
</dbReference>
<evidence type="ECO:0000256" key="6">
    <source>
        <dbReference type="SAM" id="Phobius"/>
    </source>
</evidence>
<keyword evidence="8" id="KW-1185">Reference proteome</keyword>
<dbReference type="Pfam" id="PF00067">
    <property type="entry name" value="p450"/>
    <property type="match status" value="1"/>
</dbReference>
<reference evidence="7 8" key="1">
    <citation type="submission" date="2015-10" db="EMBL/GenBank/DDBJ databases">
        <title>Full genome of DAOMC 229536 Phialocephala scopiformis, a fungal endophyte of spruce producing the potent anti-insectan compound rugulosin.</title>
        <authorList>
            <consortium name="DOE Joint Genome Institute"/>
            <person name="Walker A.K."/>
            <person name="Frasz S.L."/>
            <person name="Seifert K.A."/>
            <person name="Miller J.D."/>
            <person name="Mondo S.J."/>
            <person name="Labutti K."/>
            <person name="Lipzen A."/>
            <person name="Dockter R."/>
            <person name="Kennedy M."/>
            <person name="Grigoriev I.V."/>
            <person name="Spatafora J.W."/>
        </authorList>
    </citation>
    <scope>NUCLEOTIDE SEQUENCE [LARGE SCALE GENOMIC DNA]</scope>
    <source>
        <strain evidence="7 8">CBS 120377</strain>
    </source>
</reference>
<dbReference type="KEGG" id="psco:LY89DRAFT_595102"/>
<dbReference type="InParanoid" id="A0A194WTF3"/>
<evidence type="ECO:0000256" key="3">
    <source>
        <dbReference type="ARBA" id="ARBA00023004"/>
    </source>
</evidence>
<dbReference type="GO" id="GO:0005506">
    <property type="term" value="F:iron ion binding"/>
    <property type="evidence" value="ECO:0007669"/>
    <property type="project" value="InterPro"/>
</dbReference>
<comment type="cofactor">
    <cofactor evidence="1 4">
        <name>heme</name>
        <dbReference type="ChEBI" id="CHEBI:30413"/>
    </cofactor>
</comment>
<dbReference type="OrthoDB" id="3934656at2759"/>
<comment type="similarity">
    <text evidence="5">Belongs to the cytochrome P450 family.</text>
</comment>
<keyword evidence="2 4" id="KW-0479">Metal-binding</keyword>
<keyword evidence="5" id="KW-0503">Monooxygenase</keyword>
<evidence type="ECO:0000256" key="1">
    <source>
        <dbReference type="ARBA" id="ARBA00001971"/>
    </source>
</evidence>
<keyword evidence="6" id="KW-0472">Membrane</keyword>
<dbReference type="CDD" id="cd11060">
    <property type="entry name" value="CYP57A1-like"/>
    <property type="match status" value="1"/>
</dbReference>
<dbReference type="FunFam" id="1.10.630.10:FF:000050">
    <property type="entry name" value="Cytochrome P450 monooxygenase"/>
    <property type="match status" value="1"/>
</dbReference>
<dbReference type="GeneID" id="28819567"/>
<keyword evidence="6" id="KW-0812">Transmembrane</keyword>
<dbReference type="InterPro" id="IPR050121">
    <property type="entry name" value="Cytochrome_P450_monoxygenase"/>
</dbReference>
<dbReference type="GO" id="GO:0016705">
    <property type="term" value="F:oxidoreductase activity, acting on paired donors, with incorporation or reduction of molecular oxygen"/>
    <property type="evidence" value="ECO:0007669"/>
    <property type="project" value="InterPro"/>
</dbReference>
<evidence type="ECO:0000256" key="2">
    <source>
        <dbReference type="ARBA" id="ARBA00022723"/>
    </source>
</evidence>
<dbReference type="SUPFAM" id="SSF48264">
    <property type="entry name" value="Cytochrome P450"/>
    <property type="match status" value="1"/>
</dbReference>
<dbReference type="AlphaFoldDB" id="A0A194WTF3"/>
<proteinExistence type="inferred from homology"/>
<dbReference type="InterPro" id="IPR017972">
    <property type="entry name" value="Cyt_P450_CS"/>
</dbReference>
<dbReference type="PRINTS" id="PR00385">
    <property type="entry name" value="P450"/>
</dbReference>
<keyword evidence="6" id="KW-1133">Transmembrane helix</keyword>
<dbReference type="InterPro" id="IPR001128">
    <property type="entry name" value="Cyt_P450"/>
</dbReference>
<feature type="binding site" description="axial binding residue" evidence="4">
    <location>
        <position position="454"/>
    </location>
    <ligand>
        <name>heme</name>
        <dbReference type="ChEBI" id="CHEBI:30413"/>
    </ligand>
    <ligandPart>
        <name>Fe</name>
        <dbReference type="ChEBI" id="CHEBI:18248"/>
    </ligandPart>
</feature>
<dbReference type="PRINTS" id="PR00463">
    <property type="entry name" value="EP450I"/>
</dbReference>
<evidence type="ECO:0000313" key="7">
    <source>
        <dbReference type="EMBL" id="KUJ11235.1"/>
    </source>
</evidence>
<name>A0A194WTF3_MOLSC</name>
<dbReference type="STRING" id="149040.A0A194WTF3"/>
<keyword evidence="4 5" id="KW-0349">Heme</keyword>
<protein>
    <submittedName>
        <fullName evidence="7">Cytochrome P450</fullName>
    </submittedName>
</protein>
<dbReference type="GO" id="GO:0020037">
    <property type="term" value="F:heme binding"/>
    <property type="evidence" value="ECO:0007669"/>
    <property type="project" value="InterPro"/>
</dbReference>
<dbReference type="Gene3D" id="1.10.630.10">
    <property type="entry name" value="Cytochrome P450"/>
    <property type="match status" value="1"/>
</dbReference>
<keyword evidence="3 4" id="KW-0408">Iron</keyword>
<dbReference type="EMBL" id="KQ947427">
    <property type="protein sequence ID" value="KUJ11235.1"/>
    <property type="molecule type" value="Genomic_DNA"/>
</dbReference>
<evidence type="ECO:0000256" key="4">
    <source>
        <dbReference type="PIRSR" id="PIRSR602401-1"/>
    </source>
</evidence>
<evidence type="ECO:0000313" key="8">
    <source>
        <dbReference type="Proteomes" id="UP000070700"/>
    </source>
</evidence>
<evidence type="ECO:0000256" key="5">
    <source>
        <dbReference type="RuleBase" id="RU000461"/>
    </source>
</evidence>
<dbReference type="PROSITE" id="PS00086">
    <property type="entry name" value="CYTOCHROME_P450"/>
    <property type="match status" value="1"/>
</dbReference>